<dbReference type="Proteomes" id="UP000007350">
    <property type="component" value="Unassembled WGS sequence"/>
</dbReference>
<dbReference type="Gene3D" id="2.120.10.10">
    <property type="match status" value="1"/>
</dbReference>
<reference evidence="3 4" key="1">
    <citation type="journal article" date="2012" name="BMC Genomics">
        <title>Comparative genomic analysis of human infective Trypanosoma cruzi lineages with the bat-restricted subspecies T. cruzi marinkellei.</title>
        <authorList>
            <person name="Franzen O."/>
            <person name="Talavera-Lopez C."/>
            <person name="Ochaya S."/>
            <person name="Butler C.E."/>
            <person name="Messenger L.A."/>
            <person name="Lewis M.D."/>
            <person name="Llewellyn M.S."/>
            <person name="Marinkelle C.J."/>
            <person name="Tyler K.M."/>
            <person name="Miles M.A."/>
            <person name="Andersson B."/>
        </authorList>
    </citation>
    <scope>NUCLEOTIDE SEQUENCE [LARGE SCALE GENOMIC DNA]</scope>
    <source>
        <strain evidence="3 4">B7</strain>
    </source>
</reference>
<dbReference type="InterPro" id="IPR011040">
    <property type="entry name" value="Sialidase"/>
</dbReference>
<evidence type="ECO:0000313" key="4">
    <source>
        <dbReference type="Proteomes" id="UP000007350"/>
    </source>
</evidence>
<dbReference type="InterPro" id="IPR013320">
    <property type="entry name" value="ConA-like_dom_sf"/>
</dbReference>
<dbReference type="InterPro" id="IPR055239">
    <property type="entry name" value="TS_C"/>
</dbReference>
<sequence length="328" mass="36506">MQNDTLVFPLSANGKNRFFSMITYSTDKGKNWVFPESISLVDCLDPRITEWEKGRILMIVQCLDGQSVYESRDMGKTWTRAVRTLWGVWVRPRPGFRWDERLRVGALITATIEGRKVMLYIQRGYASGEKKATALYLWVTDNSRTFHVGPLFVENAMGETLAKALLYSDGALHLLQERANEKGSAISLARLTEELNTIISVLKTWAQLDASFSKSSTPTAGLVGFLSSATSDDTWIDEYRCVNATVTKAAKVAYGFKFTGPSSGATWPVNSREDNNHYGFVDYDFTLVATVTIHQAPNVSTSLLGAVLGDNKSTRFIGLSYSTGSEWE</sequence>
<proteinExistence type="predicted"/>
<comment type="caution">
    <text evidence="3">The sequence shown here is derived from an EMBL/GenBank/DDBJ whole genome shotgun (WGS) entry which is preliminary data.</text>
</comment>
<dbReference type="Gene3D" id="2.60.120.200">
    <property type="match status" value="1"/>
</dbReference>
<evidence type="ECO:0000313" key="3">
    <source>
        <dbReference type="EMBL" id="EKF30425.1"/>
    </source>
</evidence>
<dbReference type="InterPro" id="IPR008377">
    <property type="entry name" value="Sialidase_trypan"/>
</dbReference>
<feature type="domain" description="Sialidase" evidence="1">
    <location>
        <begin position="1"/>
        <end position="177"/>
    </location>
</feature>
<dbReference type="Pfam" id="PF13859">
    <property type="entry name" value="BNR_3"/>
    <property type="match status" value="1"/>
</dbReference>
<dbReference type="SUPFAM" id="SSF49899">
    <property type="entry name" value="Concanavalin A-like lectins/glucanases"/>
    <property type="match status" value="1"/>
</dbReference>
<accession>K2MTJ0</accession>
<protein>
    <submittedName>
        <fullName evidence="3">Trans-sialidase, putative</fullName>
    </submittedName>
</protein>
<dbReference type="AlphaFoldDB" id="K2MTJ0"/>
<dbReference type="PRINTS" id="PR01803">
    <property type="entry name" value="TCSIALIDASE"/>
</dbReference>
<dbReference type="SUPFAM" id="SSF50939">
    <property type="entry name" value="Sialidases"/>
    <property type="match status" value="1"/>
</dbReference>
<dbReference type="InterPro" id="IPR036278">
    <property type="entry name" value="Sialidase_sf"/>
</dbReference>
<organism evidence="3 4">
    <name type="scientific">Trypanosoma cruzi marinkellei</name>
    <dbReference type="NCBI Taxonomy" id="85056"/>
    <lineage>
        <taxon>Eukaryota</taxon>
        <taxon>Discoba</taxon>
        <taxon>Euglenozoa</taxon>
        <taxon>Kinetoplastea</taxon>
        <taxon>Metakinetoplastina</taxon>
        <taxon>Trypanosomatida</taxon>
        <taxon>Trypanosomatidae</taxon>
        <taxon>Trypanosoma</taxon>
        <taxon>Schizotrypanum</taxon>
    </lineage>
</organism>
<dbReference type="EMBL" id="AHKC01012130">
    <property type="protein sequence ID" value="EKF30425.1"/>
    <property type="molecule type" value="Genomic_DNA"/>
</dbReference>
<feature type="domain" description="Trans-sialidase C-terminal" evidence="2">
    <location>
        <begin position="218"/>
        <end position="328"/>
    </location>
</feature>
<dbReference type="GO" id="GO:0004308">
    <property type="term" value="F:exo-alpha-sialidase activity"/>
    <property type="evidence" value="ECO:0007669"/>
    <property type="project" value="InterPro"/>
</dbReference>
<evidence type="ECO:0000259" key="1">
    <source>
        <dbReference type="Pfam" id="PF13859"/>
    </source>
</evidence>
<dbReference type="CDD" id="cd15482">
    <property type="entry name" value="Sialidase_non-viral"/>
    <property type="match status" value="1"/>
</dbReference>
<name>K2MTJ0_TRYCR</name>
<keyword evidence="4" id="KW-1185">Reference proteome</keyword>
<feature type="non-terminal residue" evidence="3">
    <location>
        <position position="328"/>
    </location>
</feature>
<evidence type="ECO:0000259" key="2">
    <source>
        <dbReference type="Pfam" id="PF22925"/>
    </source>
</evidence>
<dbReference type="Pfam" id="PF22925">
    <property type="entry name" value="TS_C"/>
    <property type="match status" value="1"/>
</dbReference>
<gene>
    <name evidence="3" type="ORF">MOQ_005764</name>
</gene>